<evidence type="ECO:0000313" key="3">
    <source>
        <dbReference type="EMBL" id="QDU32656.1"/>
    </source>
</evidence>
<sequence>MSFLTPITAAIAAAIAIPALVLLYFLKLKRRRMSVASTILWKQSVQDLQVNSPFQKIKRNLLLFVQLLILGLLLFAVARPIIQAEVMPGKRIVILIDHSGSMNAKDGSPTRLDDAKSAALRIINNLDIKQTADNENGAMIVTFAERPQVLTKFTTNKAALRNAVDMIQPTDQRSVLSLALSVIEPEVLQRTSDSSTTTQVYIISDGQVHNLNARPLAISGADLQYVRVGTPESEDPPKNLAITALSTRRDPDRPQYVQVYAKVNNYNHAKTQTSLTLRVNGKVANVRPMTINSASSDGPASSSVQFDLRFPGYARIDLAINSDDALLSDNYASTILAPAKRLRVLLVTEGNAYWQLALKSVGIRELVTMRPRKYENQDLSTLMRGGWDTSGLIGATGEGFDVIVFDSYTPSKLPPVNSIFMGGVPSVNELELKAFSNQDNLPVTGFLSWERDHPVMVSVALDDVMIRSPGWLAVPSNAKILATSETGPVLAEVKQDGRHYLISAFSLLDSRWPLHTSFPVFVDNAIQYLGLGKLAEQSGVSYQTGEVATIPVLGKDQIQYTGPAALSTAEPRQGLAILDRFDRAGVYQTDSESVEPPFNQLAVNMLDAQESNLATIDRLQVGASAVQGQSTQSAITREIWHLFIWGALIFLLIEWILYTRRMHI</sequence>
<dbReference type="InterPro" id="IPR024163">
    <property type="entry name" value="Aerotolerance_reg_N"/>
</dbReference>
<proteinExistence type="predicted"/>
<keyword evidence="1" id="KW-0472">Membrane</keyword>
<organism evidence="3 4">
    <name type="scientific">Poriferisphaera corsica</name>
    <dbReference type="NCBI Taxonomy" id="2528020"/>
    <lineage>
        <taxon>Bacteria</taxon>
        <taxon>Pseudomonadati</taxon>
        <taxon>Planctomycetota</taxon>
        <taxon>Phycisphaerae</taxon>
        <taxon>Phycisphaerales</taxon>
        <taxon>Phycisphaeraceae</taxon>
        <taxon>Poriferisphaera</taxon>
    </lineage>
</organism>
<name>A0A517YQZ0_9BACT</name>
<evidence type="ECO:0000313" key="4">
    <source>
        <dbReference type="Proteomes" id="UP000317369"/>
    </source>
</evidence>
<dbReference type="KEGG" id="pcor:KS4_06900"/>
<dbReference type="CDD" id="cd00198">
    <property type="entry name" value="vWFA"/>
    <property type="match status" value="1"/>
</dbReference>
<evidence type="ECO:0000256" key="1">
    <source>
        <dbReference type="SAM" id="Phobius"/>
    </source>
</evidence>
<dbReference type="SMART" id="SM00327">
    <property type="entry name" value="VWA"/>
    <property type="match status" value="1"/>
</dbReference>
<feature type="transmembrane region" description="Helical" evidence="1">
    <location>
        <begin position="639"/>
        <end position="658"/>
    </location>
</feature>
<keyword evidence="4" id="KW-1185">Reference proteome</keyword>
<protein>
    <recommendedName>
        <fullName evidence="2">VWFA domain-containing protein</fullName>
    </recommendedName>
</protein>
<dbReference type="InterPro" id="IPR002035">
    <property type="entry name" value="VWF_A"/>
</dbReference>
<dbReference type="EMBL" id="CP036425">
    <property type="protein sequence ID" value="QDU32656.1"/>
    <property type="molecule type" value="Genomic_DNA"/>
</dbReference>
<evidence type="ECO:0000259" key="2">
    <source>
        <dbReference type="PROSITE" id="PS50234"/>
    </source>
</evidence>
<dbReference type="OrthoDB" id="5289914at2"/>
<reference evidence="3 4" key="1">
    <citation type="submission" date="2019-02" db="EMBL/GenBank/DDBJ databases">
        <title>Deep-cultivation of Planctomycetes and their phenomic and genomic characterization uncovers novel biology.</title>
        <authorList>
            <person name="Wiegand S."/>
            <person name="Jogler M."/>
            <person name="Boedeker C."/>
            <person name="Pinto D."/>
            <person name="Vollmers J."/>
            <person name="Rivas-Marin E."/>
            <person name="Kohn T."/>
            <person name="Peeters S.H."/>
            <person name="Heuer A."/>
            <person name="Rast P."/>
            <person name="Oberbeckmann S."/>
            <person name="Bunk B."/>
            <person name="Jeske O."/>
            <person name="Meyerdierks A."/>
            <person name="Storesund J.E."/>
            <person name="Kallscheuer N."/>
            <person name="Luecker S."/>
            <person name="Lage O.M."/>
            <person name="Pohl T."/>
            <person name="Merkel B.J."/>
            <person name="Hornburger P."/>
            <person name="Mueller R.-W."/>
            <person name="Bruemmer F."/>
            <person name="Labrenz M."/>
            <person name="Spormann A.M."/>
            <person name="Op den Camp H."/>
            <person name="Overmann J."/>
            <person name="Amann R."/>
            <person name="Jetten M.S.M."/>
            <person name="Mascher T."/>
            <person name="Medema M.H."/>
            <person name="Devos D.P."/>
            <person name="Kaster A.-K."/>
            <person name="Ovreas L."/>
            <person name="Rohde M."/>
            <person name="Galperin M.Y."/>
            <person name="Jogler C."/>
        </authorList>
    </citation>
    <scope>NUCLEOTIDE SEQUENCE [LARGE SCALE GENOMIC DNA]</scope>
    <source>
        <strain evidence="3 4">KS4</strain>
    </source>
</reference>
<keyword evidence="1" id="KW-1133">Transmembrane helix</keyword>
<accession>A0A517YQZ0</accession>
<dbReference type="PANTHER" id="PTHR37464:SF1">
    <property type="entry name" value="BLL2463 PROTEIN"/>
    <property type="match status" value="1"/>
</dbReference>
<dbReference type="Pfam" id="PF07584">
    <property type="entry name" value="BatA"/>
    <property type="match status" value="1"/>
</dbReference>
<dbReference type="RefSeq" id="WP_145074583.1">
    <property type="nucleotide sequence ID" value="NZ_CP036425.1"/>
</dbReference>
<feature type="transmembrane region" description="Helical" evidence="1">
    <location>
        <begin position="6"/>
        <end position="26"/>
    </location>
</feature>
<gene>
    <name evidence="3" type="ORF">KS4_06900</name>
</gene>
<feature type="domain" description="VWFA" evidence="2">
    <location>
        <begin position="91"/>
        <end position="279"/>
    </location>
</feature>
<dbReference type="Proteomes" id="UP000317369">
    <property type="component" value="Chromosome"/>
</dbReference>
<dbReference type="Pfam" id="PF13519">
    <property type="entry name" value="VWA_2"/>
    <property type="match status" value="1"/>
</dbReference>
<dbReference type="PROSITE" id="PS50234">
    <property type="entry name" value="VWFA"/>
    <property type="match status" value="1"/>
</dbReference>
<dbReference type="Gene3D" id="3.40.50.410">
    <property type="entry name" value="von Willebrand factor, type A domain"/>
    <property type="match status" value="1"/>
</dbReference>
<dbReference type="SUPFAM" id="SSF53300">
    <property type="entry name" value="vWA-like"/>
    <property type="match status" value="1"/>
</dbReference>
<feature type="transmembrane region" description="Helical" evidence="1">
    <location>
        <begin position="61"/>
        <end position="82"/>
    </location>
</feature>
<keyword evidence="1" id="KW-0812">Transmembrane</keyword>
<dbReference type="InterPro" id="IPR036465">
    <property type="entry name" value="vWFA_dom_sf"/>
</dbReference>
<dbReference type="PANTHER" id="PTHR37464">
    <property type="entry name" value="BLL2463 PROTEIN"/>
    <property type="match status" value="1"/>
</dbReference>
<dbReference type="AlphaFoldDB" id="A0A517YQZ0"/>